<reference evidence="1" key="1">
    <citation type="submission" date="2021-01" db="EMBL/GenBank/DDBJ databases">
        <authorList>
            <consortium name="Genoscope - CEA"/>
            <person name="William W."/>
        </authorList>
    </citation>
    <scope>NUCLEOTIDE SEQUENCE</scope>
</reference>
<proteinExistence type="predicted"/>
<evidence type="ECO:0000313" key="1">
    <source>
        <dbReference type="EMBL" id="CAD8144913.1"/>
    </source>
</evidence>
<keyword evidence="2" id="KW-1185">Reference proteome</keyword>
<comment type="caution">
    <text evidence="1">The sequence shown here is derived from an EMBL/GenBank/DDBJ whole genome shotgun (WGS) entry which is preliminary data.</text>
</comment>
<accession>A0A8S1SXT3</accession>
<organism evidence="1 2">
    <name type="scientific">Paramecium octaurelia</name>
    <dbReference type="NCBI Taxonomy" id="43137"/>
    <lineage>
        <taxon>Eukaryota</taxon>
        <taxon>Sar</taxon>
        <taxon>Alveolata</taxon>
        <taxon>Ciliophora</taxon>
        <taxon>Intramacronucleata</taxon>
        <taxon>Oligohymenophorea</taxon>
        <taxon>Peniculida</taxon>
        <taxon>Parameciidae</taxon>
        <taxon>Paramecium</taxon>
    </lineage>
</organism>
<dbReference type="EMBL" id="CAJJDP010000016">
    <property type="protein sequence ID" value="CAD8144913.1"/>
    <property type="molecule type" value="Genomic_DNA"/>
</dbReference>
<name>A0A8S1SXT3_PAROT</name>
<protein>
    <submittedName>
        <fullName evidence="1">Uncharacterized protein</fullName>
    </submittedName>
</protein>
<dbReference type="AlphaFoldDB" id="A0A8S1SXT3"/>
<evidence type="ECO:0000313" key="2">
    <source>
        <dbReference type="Proteomes" id="UP000683925"/>
    </source>
</evidence>
<gene>
    <name evidence="1" type="ORF">POCTA_138.1.T0160397</name>
</gene>
<sequence>MMEKLDWLIGQANIKTKMEFQIGFIAQISRIAAKNEYNYKQTYGPLVLCFFEMIIGIHSYIPWKLKSQKYLKDYTLMFKHRLLIDAIRNLLAYKPAYRCNIQQIKIHSVLHSTMDSQQLEIEHTMTFLYFLNQPEFGDNSFHAQKWDITPDKRKQARPKLKQRNQKQSHRFIFYQNIKYLVIYRNLIKILYFHQKKHNQYTTLIFIKRSRKDSISITSMQFFDSAANNLFYYASVTIRIQVNTNLYLICFFLIEMQKLLLSYVQIQKQSNRNSIIFQKKNMSCEIEQEEDLYGILALVKDVDEVFFPIITKILKRKKIQDCLEFLQSDQCFVTIEKLKLENLSLTDKEFIVEKKDIRRIIDVLKKIMVHQFNKQNYPIDEEKNQERFDHKNIK</sequence>
<dbReference type="Proteomes" id="UP000683925">
    <property type="component" value="Unassembled WGS sequence"/>
</dbReference>